<gene>
    <name evidence="14" type="primary">ORF161933</name>
</gene>
<feature type="chain" id="PRO_5002113377" description="Reticulocalbin-3" evidence="12">
    <location>
        <begin position="20"/>
        <end position="311"/>
    </location>
</feature>
<sequence>MKSLCLEAVFVCCIAVLKSTPETVDHGGHKTSHLKDGLHNPVFDQEALLGSHKIDEFVELPEDVRIKRLRNLAKSHDANNNDIIEAHELKEWVLESFRMLDREEAMEKLEDEDENNDGKVTFDEILHKQYGYSEEDLEDVQKEAEDDDGANVFQLITDDRNRFAVADVNKDGFLDETEYIAYFQPYDFPYMYDVEMERAMKDLDKDTDGYISIQEFIGENSDEETRLSEMTNFEELDKDKDGKLTPEELRPWALPDNNESAVEEVEHLLSICDDDKDGHLSIDEIVSKEDEFLRSTATDYGRTLHFVKDEL</sequence>
<keyword evidence="8" id="KW-0143">Chaperone</keyword>
<dbReference type="PANTHER" id="PTHR10827">
    <property type="entry name" value="RETICULOCALBIN"/>
    <property type="match status" value="1"/>
</dbReference>
<keyword evidence="2" id="KW-0479">Metal-binding</keyword>
<evidence type="ECO:0000256" key="4">
    <source>
        <dbReference type="ARBA" id="ARBA00022737"/>
    </source>
</evidence>
<evidence type="ECO:0000256" key="5">
    <source>
        <dbReference type="ARBA" id="ARBA00022824"/>
    </source>
</evidence>
<evidence type="ECO:0000256" key="12">
    <source>
        <dbReference type="SAM" id="SignalP"/>
    </source>
</evidence>
<keyword evidence="7" id="KW-0325">Glycoprotein</keyword>
<feature type="domain" description="EF-hand" evidence="13">
    <location>
        <begin position="154"/>
        <end position="189"/>
    </location>
</feature>
<dbReference type="AlphaFoldDB" id="A0A0B7B4B9"/>
<evidence type="ECO:0000256" key="7">
    <source>
        <dbReference type="ARBA" id="ARBA00023180"/>
    </source>
</evidence>
<comment type="subunit">
    <text evidence="10">Interacts with PCSK6 (immature form including the propeptide); probably involved in the maturation and the secretion of PCSK6.</text>
</comment>
<dbReference type="PROSITE" id="PS00018">
    <property type="entry name" value="EF_HAND_1"/>
    <property type="match status" value="6"/>
</dbReference>
<feature type="domain" description="EF-hand" evidence="13">
    <location>
        <begin position="191"/>
        <end position="226"/>
    </location>
</feature>
<name>A0A0B7B4B9_9EUPU</name>
<evidence type="ECO:0000256" key="2">
    <source>
        <dbReference type="ARBA" id="ARBA00022723"/>
    </source>
</evidence>
<evidence type="ECO:0000256" key="11">
    <source>
        <dbReference type="ARBA" id="ARBA00072696"/>
    </source>
</evidence>
<dbReference type="InterPro" id="IPR002048">
    <property type="entry name" value="EF_hand_dom"/>
</dbReference>
<dbReference type="InterPro" id="IPR018247">
    <property type="entry name" value="EF_Hand_1_Ca_BS"/>
</dbReference>
<evidence type="ECO:0000256" key="9">
    <source>
        <dbReference type="ARBA" id="ARBA00056975"/>
    </source>
</evidence>
<evidence type="ECO:0000256" key="8">
    <source>
        <dbReference type="ARBA" id="ARBA00023186"/>
    </source>
</evidence>
<protein>
    <recommendedName>
        <fullName evidence="11">Reticulocalbin-3</fullName>
    </recommendedName>
</protein>
<evidence type="ECO:0000256" key="10">
    <source>
        <dbReference type="ARBA" id="ARBA00063143"/>
    </source>
</evidence>
<dbReference type="Pfam" id="PF13499">
    <property type="entry name" value="EF-hand_7"/>
    <property type="match status" value="2"/>
</dbReference>
<evidence type="ECO:0000259" key="13">
    <source>
        <dbReference type="PROSITE" id="PS50222"/>
    </source>
</evidence>
<dbReference type="PROSITE" id="PS50222">
    <property type="entry name" value="EF_HAND_2"/>
    <property type="match status" value="3"/>
</dbReference>
<evidence type="ECO:0000256" key="3">
    <source>
        <dbReference type="ARBA" id="ARBA00022729"/>
    </source>
</evidence>
<dbReference type="GO" id="GO:0005788">
    <property type="term" value="C:endoplasmic reticulum lumen"/>
    <property type="evidence" value="ECO:0007669"/>
    <property type="project" value="UniProtKB-SubCell"/>
</dbReference>
<keyword evidence="4" id="KW-0677">Repeat</keyword>
<keyword evidence="3 12" id="KW-0732">Signal</keyword>
<reference evidence="14" key="1">
    <citation type="submission" date="2014-12" db="EMBL/GenBank/DDBJ databases">
        <title>Insight into the proteome of Arion vulgaris.</title>
        <authorList>
            <person name="Aradska J."/>
            <person name="Bulat T."/>
            <person name="Smidak R."/>
            <person name="Sarate P."/>
            <person name="Gangsoo J."/>
            <person name="Sialana F."/>
            <person name="Bilban M."/>
            <person name="Lubec G."/>
        </authorList>
    </citation>
    <scope>NUCLEOTIDE SEQUENCE</scope>
    <source>
        <tissue evidence="14">Skin</tissue>
    </source>
</reference>
<evidence type="ECO:0000256" key="6">
    <source>
        <dbReference type="ARBA" id="ARBA00022837"/>
    </source>
</evidence>
<dbReference type="SUPFAM" id="SSF47473">
    <property type="entry name" value="EF-hand"/>
    <property type="match status" value="2"/>
</dbReference>
<dbReference type="Gene3D" id="1.10.238.10">
    <property type="entry name" value="EF-hand"/>
    <property type="match status" value="3"/>
</dbReference>
<evidence type="ECO:0000256" key="1">
    <source>
        <dbReference type="ARBA" id="ARBA00004319"/>
    </source>
</evidence>
<dbReference type="PANTHER" id="PTHR10827:SF95">
    <property type="entry name" value="LD34388P"/>
    <property type="match status" value="1"/>
</dbReference>
<dbReference type="SMART" id="SM00054">
    <property type="entry name" value="EFh"/>
    <property type="match status" value="6"/>
</dbReference>
<keyword evidence="6" id="KW-0106">Calcium</keyword>
<keyword evidence="5" id="KW-0256">Endoplasmic reticulum</keyword>
<proteinExistence type="predicted"/>
<feature type="signal peptide" evidence="12">
    <location>
        <begin position="1"/>
        <end position="19"/>
    </location>
</feature>
<evidence type="ECO:0000313" key="14">
    <source>
        <dbReference type="EMBL" id="CEK87883.1"/>
    </source>
</evidence>
<organism evidence="14">
    <name type="scientific">Arion vulgaris</name>
    <dbReference type="NCBI Taxonomy" id="1028688"/>
    <lineage>
        <taxon>Eukaryota</taxon>
        <taxon>Metazoa</taxon>
        <taxon>Spiralia</taxon>
        <taxon>Lophotrochozoa</taxon>
        <taxon>Mollusca</taxon>
        <taxon>Gastropoda</taxon>
        <taxon>Heterobranchia</taxon>
        <taxon>Euthyneura</taxon>
        <taxon>Panpulmonata</taxon>
        <taxon>Eupulmonata</taxon>
        <taxon>Stylommatophora</taxon>
        <taxon>Helicina</taxon>
        <taxon>Arionoidea</taxon>
        <taxon>Arionidae</taxon>
        <taxon>Arion</taxon>
    </lineage>
</organism>
<feature type="domain" description="EF-hand" evidence="13">
    <location>
        <begin position="233"/>
        <end position="259"/>
    </location>
</feature>
<dbReference type="GO" id="GO:0015031">
    <property type="term" value="P:protein transport"/>
    <property type="evidence" value="ECO:0007669"/>
    <property type="project" value="UniProtKB-ARBA"/>
</dbReference>
<accession>A0A0B7B4B9</accession>
<dbReference type="InterPro" id="IPR011992">
    <property type="entry name" value="EF-hand-dom_pair"/>
</dbReference>
<comment type="function">
    <text evidence="9">Probable molecular chaperone assisting protein biosynthesis and transport in the endoplasmic reticulum. Required for the proper biosynthesis and transport of pulmonary surfactant-associated protein A/SP-A, pulmonary surfactant-associated protein D/SP-D and the lipid transporter ABCA3. By regulating both the proper expression and the degradation through the endoplasmic reticulum-associated protein degradation pathway of these proteins plays a crucial role in pulmonary surfactant homeostasis. Has an anti-fibrotic activity by negatively regulating the secretion of type I and type III collagens. This calcium-binding protein also transiently associates with immature PCSK6 and regulates its secretion.</text>
</comment>
<dbReference type="GO" id="GO:0005509">
    <property type="term" value="F:calcium ion binding"/>
    <property type="evidence" value="ECO:0007669"/>
    <property type="project" value="InterPro"/>
</dbReference>
<dbReference type="FunFam" id="1.10.238.10:FF:000104">
    <property type="entry name" value="calumenin isoform X1"/>
    <property type="match status" value="1"/>
</dbReference>
<comment type="subcellular location">
    <subcellularLocation>
        <location evidence="1">Endoplasmic reticulum lumen</location>
    </subcellularLocation>
</comment>
<dbReference type="EMBL" id="HACG01041018">
    <property type="protein sequence ID" value="CEK87883.1"/>
    <property type="molecule type" value="Transcribed_RNA"/>
</dbReference>